<evidence type="ECO:0000313" key="3">
    <source>
        <dbReference type="Proteomes" id="UP000799424"/>
    </source>
</evidence>
<proteinExistence type="predicted"/>
<sequence>MARSEPVRNTYEEFADEMKQLMEDSKNKRGQIPKSRQMRDALIQDHEWHLRFLHEGVLQPRNFILPPPYAPAQLEFSKARRVHIKDLGISSRNSEEAILLRTLTDPYVYSSSITIVEDEHGDTARLTVCNLEDSMDDPVLSKGLVLAVKQPCWTAAPEAGYHIRVDHPSDLVILESDNDRLPEAWRTRVGVEGTRTVTKFKQEGDMLFLKKKFRSALEKYEQGRLLLTASSDTVAQVDIYRKRCGVNVVLLRFDDAAEDLAQAISIHALSDSAVEKFEVTTPSAVREWLHNGSKDDSLQMASILPRSLKDLAARIKFDLGLYQTSPDYDLPTISAYVGPLTLHVDAANYLSDVEIKPTSYHGRGLFAKRDFQAGDLLMAEKAFALPGYFFNDRSSDCALYSLGDGTATDRAGALLFKELVQKLTANPSLRKGFFDMDDGGYWAKNGWEVSEQDDIPVDVFRIEHIRRRNCFAAPLRAVDVLTTPTSVRNGFWIHTSYLNHACLPNSVRTFLGDILFLRATRDISAGEEITSQYVVPELTIADRQQKYKETWGFECDCRLCRADSDVGVEVERERMRLFEELKATAQKLGSKPTVTALKKFARRLRDLEVIYSKEAYEHLPKLCLVHPTIFLAEAWRGLNNVEKTIEYSTRLLRYFGITIQVDGNVFSVLENCGLINVECVRALKYLAEGYKSKNQLETASSVTSTAQVWYRIITGADLGSKEFLQ</sequence>
<dbReference type="InterPro" id="IPR011990">
    <property type="entry name" value="TPR-like_helical_dom_sf"/>
</dbReference>
<dbReference type="Proteomes" id="UP000799424">
    <property type="component" value="Unassembled WGS sequence"/>
</dbReference>
<organism evidence="2 3">
    <name type="scientific">Ophiobolus disseminans</name>
    <dbReference type="NCBI Taxonomy" id="1469910"/>
    <lineage>
        <taxon>Eukaryota</taxon>
        <taxon>Fungi</taxon>
        <taxon>Dikarya</taxon>
        <taxon>Ascomycota</taxon>
        <taxon>Pezizomycotina</taxon>
        <taxon>Dothideomycetes</taxon>
        <taxon>Pleosporomycetidae</taxon>
        <taxon>Pleosporales</taxon>
        <taxon>Pleosporineae</taxon>
        <taxon>Phaeosphaeriaceae</taxon>
        <taxon>Ophiobolus</taxon>
    </lineage>
</organism>
<name>A0A6A7AEZ9_9PLEO</name>
<feature type="domain" description="SET" evidence="1">
    <location>
        <begin position="351"/>
        <end position="534"/>
    </location>
</feature>
<dbReference type="InterPro" id="IPR046341">
    <property type="entry name" value="SET_dom_sf"/>
</dbReference>
<dbReference type="PANTHER" id="PTHR47643:SF2">
    <property type="entry name" value="TPR DOMAIN PROTEIN (AFU_ORTHOLOGUE AFUA_5G12710)"/>
    <property type="match status" value="1"/>
</dbReference>
<dbReference type="SMART" id="SM00317">
    <property type="entry name" value="SET"/>
    <property type="match status" value="1"/>
</dbReference>
<dbReference type="EMBL" id="MU006217">
    <property type="protein sequence ID" value="KAF2831890.1"/>
    <property type="molecule type" value="Genomic_DNA"/>
</dbReference>
<dbReference type="Pfam" id="PF00856">
    <property type="entry name" value="SET"/>
    <property type="match status" value="1"/>
</dbReference>
<dbReference type="PROSITE" id="PS50280">
    <property type="entry name" value="SET"/>
    <property type="match status" value="1"/>
</dbReference>
<dbReference type="Gene3D" id="1.25.40.10">
    <property type="entry name" value="Tetratricopeptide repeat domain"/>
    <property type="match status" value="1"/>
</dbReference>
<keyword evidence="3" id="KW-1185">Reference proteome</keyword>
<reference evidence="2" key="1">
    <citation type="journal article" date="2020" name="Stud. Mycol.">
        <title>101 Dothideomycetes genomes: a test case for predicting lifestyles and emergence of pathogens.</title>
        <authorList>
            <person name="Haridas S."/>
            <person name="Albert R."/>
            <person name="Binder M."/>
            <person name="Bloem J."/>
            <person name="Labutti K."/>
            <person name="Salamov A."/>
            <person name="Andreopoulos B."/>
            <person name="Baker S."/>
            <person name="Barry K."/>
            <person name="Bills G."/>
            <person name="Bluhm B."/>
            <person name="Cannon C."/>
            <person name="Castanera R."/>
            <person name="Culley D."/>
            <person name="Daum C."/>
            <person name="Ezra D."/>
            <person name="Gonzalez J."/>
            <person name="Henrissat B."/>
            <person name="Kuo A."/>
            <person name="Liang C."/>
            <person name="Lipzen A."/>
            <person name="Lutzoni F."/>
            <person name="Magnuson J."/>
            <person name="Mondo S."/>
            <person name="Nolan M."/>
            <person name="Ohm R."/>
            <person name="Pangilinan J."/>
            <person name="Park H.-J."/>
            <person name="Ramirez L."/>
            <person name="Alfaro M."/>
            <person name="Sun H."/>
            <person name="Tritt A."/>
            <person name="Yoshinaga Y."/>
            <person name="Zwiers L.-H."/>
            <person name="Turgeon B."/>
            <person name="Goodwin S."/>
            <person name="Spatafora J."/>
            <person name="Crous P."/>
            <person name="Grigoriev I."/>
        </authorList>
    </citation>
    <scope>NUCLEOTIDE SEQUENCE</scope>
    <source>
        <strain evidence="2">CBS 113818</strain>
    </source>
</reference>
<dbReference type="AlphaFoldDB" id="A0A6A7AEZ9"/>
<dbReference type="InterPro" id="IPR001214">
    <property type="entry name" value="SET_dom"/>
</dbReference>
<evidence type="ECO:0000313" key="2">
    <source>
        <dbReference type="EMBL" id="KAF2831890.1"/>
    </source>
</evidence>
<gene>
    <name evidence="2" type="ORF">CC86DRAFT_339920</name>
</gene>
<accession>A0A6A7AEZ9</accession>
<protein>
    <submittedName>
        <fullName evidence="2">SET domain-containing protein</fullName>
    </submittedName>
</protein>
<evidence type="ECO:0000259" key="1">
    <source>
        <dbReference type="PROSITE" id="PS50280"/>
    </source>
</evidence>
<dbReference type="SUPFAM" id="SSF82199">
    <property type="entry name" value="SET domain"/>
    <property type="match status" value="1"/>
</dbReference>
<dbReference type="Gene3D" id="2.170.270.10">
    <property type="entry name" value="SET domain"/>
    <property type="match status" value="1"/>
</dbReference>
<dbReference type="OrthoDB" id="438641at2759"/>
<dbReference type="PANTHER" id="PTHR47643">
    <property type="entry name" value="TPR DOMAIN PROTEIN (AFU_ORTHOLOGUE AFUA_5G12710)"/>
    <property type="match status" value="1"/>
</dbReference>
<dbReference type="InterPro" id="IPR053209">
    <property type="entry name" value="Gramillin-biosynth_MTr"/>
</dbReference>